<dbReference type="GO" id="GO:0005886">
    <property type="term" value="C:plasma membrane"/>
    <property type="evidence" value="ECO:0007669"/>
    <property type="project" value="UniProtKB-SubCell"/>
</dbReference>
<dbReference type="PATRIC" id="fig|931277.6.peg.1200"/>
<comment type="caution">
    <text evidence="7">The sequence shown here is derived from an EMBL/GenBank/DDBJ whole genome shotgun (WGS) entry which is preliminary data.</text>
</comment>
<keyword evidence="3 6" id="KW-0812">Transmembrane</keyword>
<evidence type="ECO:0000256" key="1">
    <source>
        <dbReference type="ARBA" id="ARBA00004651"/>
    </source>
</evidence>
<proteinExistence type="predicted"/>
<feature type="transmembrane region" description="Helical" evidence="6">
    <location>
        <begin position="152"/>
        <end position="178"/>
    </location>
</feature>
<dbReference type="InterPro" id="IPR001123">
    <property type="entry name" value="LeuE-type"/>
</dbReference>
<feature type="transmembrane region" description="Helical" evidence="6">
    <location>
        <begin position="74"/>
        <end position="92"/>
    </location>
</feature>
<dbReference type="OrthoDB" id="121309at2157"/>
<comment type="subcellular location">
    <subcellularLocation>
        <location evidence="1">Cell membrane</location>
        <topology evidence="1">Multi-pass membrane protein</topology>
    </subcellularLocation>
</comment>
<dbReference type="Proteomes" id="UP000011568">
    <property type="component" value="Unassembled WGS sequence"/>
</dbReference>
<dbReference type="EMBL" id="AOMC01000091">
    <property type="protein sequence ID" value="EMA46350.1"/>
    <property type="molecule type" value="Genomic_DNA"/>
</dbReference>
<feature type="transmembrane region" description="Helical" evidence="6">
    <location>
        <begin position="112"/>
        <end position="132"/>
    </location>
</feature>
<evidence type="ECO:0000256" key="6">
    <source>
        <dbReference type="SAM" id="Phobius"/>
    </source>
</evidence>
<keyword evidence="2" id="KW-1003">Cell membrane</keyword>
<feature type="transmembrane region" description="Helical" evidence="6">
    <location>
        <begin position="198"/>
        <end position="221"/>
    </location>
</feature>
<keyword evidence="8" id="KW-1185">Reference proteome</keyword>
<feature type="transmembrane region" description="Helical" evidence="6">
    <location>
        <begin position="45"/>
        <end position="67"/>
    </location>
</feature>
<name>M0MPF6_HALMO</name>
<gene>
    <name evidence="7" type="ORF">C448_06203</name>
</gene>
<evidence type="ECO:0000313" key="7">
    <source>
        <dbReference type="EMBL" id="EMA46350.1"/>
    </source>
</evidence>
<organism evidence="7 8">
    <name type="scientific">Halococcus morrhuae DSM 1307</name>
    <dbReference type="NCBI Taxonomy" id="931277"/>
    <lineage>
        <taxon>Archaea</taxon>
        <taxon>Methanobacteriati</taxon>
        <taxon>Methanobacteriota</taxon>
        <taxon>Stenosarchaea group</taxon>
        <taxon>Halobacteria</taxon>
        <taxon>Halobacteriales</taxon>
        <taxon>Halococcaceae</taxon>
        <taxon>Halococcus</taxon>
    </lineage>
</organism>
<evidence type="ECO:0000256" key="2">
    <source>
        <dbReference type="ARBA" id="ARBA00022475"/>
    </source>
</evidence>
<accession>M0MPF6</accession>
<dbReference type="PANTHER" id="PTHR38825:SF2">
    <property type="entry name" value="LYSINE TRANSPORTER LYSE"/>
    <property type="match status" value="1"/>
</dbReference>
<reference evidence="7 8" key="1">
    <citation type="journal article" date="2014" name="PLoS Genet.">
        <title>Phylogenetically driven sequencing of extremely halophilic archaea reveals strategies for static and dynamic osmo-response.</title>
        <authorList>
            <person name="Becker E.A."/>
            <person name="Seitzer P.M."/>
            <person name="Tritt A."/>
            <person name="Larsen D."/>
            <person name="Krusor M."/>
            <person name="Yao A.I."/>
            <person name="Wu D."/>
            <person name="Madern D."/>
            <person name="Eisen J.A."/>
            <person name="Darling A.E."/>
            <person name="Facciotti M.T."/>
        </authorList>
    </citation>
    <scope>NUCLEOTIDE SEQUENCE [LARGE SCALE GENOMIC DNA]</scope>
    <source>
        <strain evidence="7 8">DSM 1307</strain>
    </source>
</reference>
<dbReference type="PANTHER" id="PTHR38825">
    <property type="entry name" value="LYSINE EXPORTER PROTEIN (LYSE/YGGA)"/>
    <property type="match status" value="1"/>
</dbReference>
<keyword evidence="5 6" id="KW-0472">Membrane</keyword>
<dbReference type="Pfam" id="PF01810">
    <property type="entry name" value="LysE"/>
    <property type="match status" value="1"/>
</dbReference>
<dbReference type="AlphaFoldDB" id="M0MPF6"/>
<evidence type="ECO:0000256" key="4">
    <source>
        <dbReference type="ARBA" id="ARBA00022989"/>
    </source>
</evidence>
<evidence type="ECO:0000313" key="8">
    <source>
        <dbReference type="Proteomes" id="UP000011568"/>
    </source>
</evidence>
<protein>
    <submittedName>
        <fullName evidence="7">Lysine exporter protein LysE/YggA</fullName>
    </submittedName>
</protein>
<keyword evidence="4 6" id="KW-1133">Transmembrane helix</keyword>
<evidence type="ECO:0000256" key="5">
    <source>
        <dbReference type="ARBA" id="ARBA00023136"/>
    </source>
</evidence>
<evidence type="ECO:0000256" key="3">
    <source>
        <dbReference type="ARBA" id="ARBA00022692"/>
    </source>
</evidence>
<dbReference type="GO" id="GO:0006865">
    <property type="term" value="P:amino acid transport"/>
    <property type="evidence" value="ECO:0007669"/>
    <property type="project" value="InterPro"/>
</dbReference>
<dbReference type="RefSeq" id="WP_004052824.1">
    <property type="nucleotide sequence ID" value="NZ_AOMC01000091.1"/>
</dbReference>
<sequence>MSVLGTVTTVLAGMVFGLAIAAPPGPMNAVIAEESVLRGWLSGVWAGLGAMAADACFFVLALVGVVAIVERVPAIRGAAFAVGGLLMLYFAYDAARGANDDHEAATGERRGFAKAFALAITNPYQVVFWLTIGVGMLEPGRIDVLEPLSSELAGTLVVATGSPALLVGFFAGIAAWVVGFPTTLVAAERRLTGVGSTVAYASALVLAGFGVAFLGEALAMLGSLV</sequence>
<dbReference type="STRING" id="931277.C448_06203"/>
<dbReference type="eggNOG" id="arCOG01947">
    <property type="taxonomic scope" value="Archaea"/>
</dbReference>